<dbReference type="EMBL" id="JACIEK010000032">
    <property type="protein sequence ID" value="MBB4000813.1"/>
    <property type="molecule type" value="Genomic_DNA"/>
</dbReference>
<evidence type="ECO:0000313" key="2">
    <source>
        <dbReference type="Proteomes" id="UP000542776"/>
    </source>
</evidence>
<keyword evidence="2" id="KW-1185">Reference proteome</keyword>
<protein>
    <submittedName>
        <fullName evidence="1">Uncharacterized protein</fullName>
    </submittedName>
</protein>
<reference evidence="1 2" key="1">
    <citation type="submission" date="2020-08" db="EMBL/GenBank/DDBJ databases">
        <title>Genomic Encyclopedia of Type Strains, Phase IV (KMG-IV): sequencing the most valuable type-strain genomes for metagenomic binning, comparative biology and taxonomic classification.</title>
        <authorList>
            <person name="Goeker M."/>
        </authorList>
    </citation>
    <scope>NUCLEOTIDE SEQUENCE [LARGE SCALE GENOMIC DNA]</scope>
    <source>
        <strain evidence="1 2">DSM 102238</strain>
    </source>
</reference>
<dbReference type="AlphaFoldDB" id="A0A7W6MMG3"/>
<organism evidence="1 2">
    <name type="scientific">Aureimonas pseudogalii</name>
    <dbReference type="NCBI Taxonomy" id="1744844"/>
    <lineage>
        <taxon>Bacteria</taxon>
        <taxon>Pseudomonadati</taxon>
        <taxon>Pseudomonadota</taxon>
        <taxon>Alphaproteobacteria</taxon>
        <taxon>Hyphomicrobiales</taxon>
        <taxon>Aurantimonadaceae</taxon>
        <taxon>Aureimonas</taxon>
    </lineage>
</organism>
<dbReference type="Proteomes" id="UP000542776">
    <property type="component" value="Unassembled WGS sequence"/>
</dbReference>
<sequence length="39" mass="3940">MILAERTARVEAETGAPHAIAEAAHAEAKASGIEAVIAI</sequence>
<proteinExistence type="predicted"/>
<name>A0A7W6MMG3_9HYPH</name>
<evidence type="ECO:0000313" key="1">
    <source>
        <dbReference type="EMBL" id="MBB4000813.1"/>
    </source>
</evidence>
<comment type="caution">
    <text evidence="1">The sequence shown here is derived from an EMBL/GenBank/DDBJ whole genome shotgun (WGS) entry which is preliminary data.</text>
</comment>
<accession>A0A7W6MMG3</accession>
<gene>
    <name evidence="1" type="ORF">GGR04_004694</name>
</gene>